<proteinExistence type="predicted"/>
<evidence type="ECO:0000313" key="2">
    <source>
        <dbReference type="Proteomes" id="UP000272025"/>
    </source>
</evidence>
<accession>A0A3N2PYW9</accession>
<dbReference type="RefSeq" id="XP_028467351.1">
    <property type="nucleotide sequence ID" value="XM_028606713.1"/>
</dbReference>
<organism evidence="1 2">
    <name type="scientific">Sodiomyces alkalinus (strain CBS 110278 / VKM F-3762 / F11)</name>
    <name type="common">Alkaliphilic filamentous fungus</name>
    <dbReference type="NCBI Taxonomy" id="1314773"/>
    <lineage>
        <taxon>Eukaryota</taxon>
        <taxon>Fungi</taxon>
        <taxon>Dikarya</taxon>
        <taxon>Ascomycota</taxon>
        <taxon>Pezizomycotina</taxon>
        <taxon>Sordariomycetes</taxon>
        <taxon>Hypocreomycetidae</taxon>
        <taxon>Glomerellales</taxon>
        <taxon>Plectosphaerellaceae</taxon>
        <taxon>Sodiomyces</taxon>
    </lineage>
</organism>
<dbReference type="EMBL" id="ML119053">
    <property type="protein sequence ID" value="ROT39545.1"/>
    <property type="molecule type" value="Genomic_DNA"/>
</dbReference>
<name>A0A3N2PYW9_SODAK</name>
<protein>
    <submittedName>
        <fullName evidence="1">Uncharacterized protein</fullName>
    </submittedName>
</protein>
<dbReference type="AlphaFoldDB" id="A0A3N2PYW9"/>
<gene>
    <name evidence="1" type="ORF">SODALDRAFT_132247</name>
</gene>
<dbReference type="GeneID" id="39575191"/>
<dbReference type="Proteomes" id="UP000272025">
    <property type="component" value="Unassembled WGS sequence"/>
</dbReference>
<reference evidence="1 2" key="1">
    <citation type="journal article" date="2018" name="Mol. Ecol.">
        <title>The obligate alkalophilic soda-lake fungus Sodiomyces alkalinus has shifted to a protein diet.</title>
        <authorList>
            <person name="Grum-Grzhimaylo A.A."/>
            <person name="Falkoski D.L."/>
            <person name="van den Heuvel J."/>
            <person name="Valero-Jimenez C.A."/>
            <person name="Min B."/>
            <person name="Choi I.G."/>
            <person name="Lipzen A."/>
            <person name="Daum C.G."/>
            <person name="Aanen D.K."/>
            <person name="Tsang A."/>
            <person name="Henrissat B."/>
            <person name="Bilanenko E.N."/>
            <person name="de Vries R.P."/>
            <person name="van Kan J.A.L."/>
            <person name="Grigoriev I.V."/>
            <person name="Debets A.J.M."/>
        </authorList>
    </citation>
    <scope>NUCLEOTIDE SEQUENCE [LARGE SCALE GENOMIC DNA]</scope>
    <source>
        <strain evidence="1 2">F11</strain>
    </source>
</reference>
<sequence>MFVKSKTRNQKEVEMERQCTPCSTRWDRSQHLVEATSVVRHLVYIKKEDTVADILIQHPSSFIASLCSNR</sequence>
<keyword evidence="2" id="KW-1185">Reference proteome</keyword>
<evidence type="ECO:0000313" key="1">
    <source>
        <dbReference type="EMBL" id="ROT39545.1"/>
    </source>
</evidence>
<dbReference type="OrthoDB" id="7786253at2759"/>